<dbReference type="Proteomes" id="UP000249061">
    <property type="component" value="Unassembled WGS sequence"/>
</dbReference>
<proteinExistence type="predicted"/>
<name>A0A2W5VND2_9BACT</name>
<protein>
    <submittedName>
        <fullName evidence="1">Uncharacterized protein</fullName>
    </submittedName>
</protein>
<dbReference type="AlphaFoldDB" id="A0A2W5VND2"/>
<reference evidence="1 2" key="1">
    <citation type="submission" date="2017-08" db="EMBL/GenBank/DDBJ databases">
        <title>Infants hospitalized years apart are colonized by the same room-sourced microbial strains.</title>
        <authorList>
            <person name="Brooks B."/>
            <person name="Olm M.R."/>
            <person name="Firek B.A."/>
            <person name="Baker R."/>
            <person name="Thomas B.C."/>
            <person name="Morowitz M.J."/>
            <person name="Banfield J.F."/>
        </authorList>
    </citation>
    <scope>NUCLEOTIDE SEQUENCE [LARGE SCALE GENOMIC DNA]</scope>
    <source>
        <strain evidence="1">S2_003_000_R2_14</strain>
    </source>
</reference>
<gene>
    <name evidence="1" type="ORF">DI536_02870</name>
</gene>
<dbReference type="EMBL" id="QFQP01000002">
    <property type="protein sequence ID" value="PZR17284.1"/>
    <property type="molecule type" value="Genomic_DNA"/>
</dbReference>
<comment type="caution">
    <text evidence="1">The sequence shown here is derived from an EMBL/GenBank/DDBJ whole genome shotgun (WGS) entry which is preliminary data.</text>
</comment>
<evidence type="ECO:0000313" key="1">
    <source>
        <dbReference type="EMBL" id="PZR17284.1"/>
    </source>
</evidence>
<accession>A0A2W5VND2</accession>
<sequence length="75" mass="7868">MPADEPCTLSATFSSKPYCRFASNDGSTKPVDFCSVEMGSPMSLTPSKRGLVCSAYWMPVCTVTSAAPRPTGAAI</sequence>
<evidence type="ECO:0000313" key="2">
    <source>
        <dbReference type="Proteomes" id="UP000249061"/>
    </source>
</evidence>
<organism evidence="1 2">
    <name type="scientific">Archangium gephyra</name>
    <dbReference type="NCBI Taxonomy" id="48"/>
    <lineage>
        <taxon>Bacteria</taxon>
        <taxon>Pseudomonadati</taxon>
        <taxon>Myxococcota</taxon>
        <taxon>Myxococcia</taxon>
        <taxon>Myxococcales</taxon>
        <taxon>Cystobacterineae</taxon>
        <taxon>Archangiaceae</taxon>
        <taxon>Archangium</taxon>
    </lineage>
</organism>